<reference evidence="2" key="1">
    <citation type="submission" date="2016-04" db="EMBL/GenBank/DDBJ databases">
        <title>Comparative genomics of biotechnologically important yeasts.</title>
        <authorList>
            <consortium name="DOE Joint Genome Institute"/>
            <person name="Riley R."/>
            <person name="Haridas S."/>
            <person name="Wolfe K.H."/>
            <person name="Lopes M.R."/>
            <person name="Hittinger C.T."/>
            <person name="Goker M."/>
            <person name="Salamov A."/>
            <person name="Wisecaver J."/>
            <person name="Long T.M."/>
            <person name="Aerts A.L."/>
            <person name="Barry K."/>
            <person name="Choi C."/>
            <person name="Clum A."/>
            <person name="Coughlan A.Y."/>
            <person name="Deshpande S."/>
            <person name="Douglass A.P."/>
            <person name="Hanson S.J."/>
            <person name="Klenk H.-P."/>
            <person name="Labutti K."/>
            <person name="Lapidus A."/>
            <person name="Lindquist E."/>
            <person name="Lipzen A."/>
            <person name="Meier-Kolthoff J.P."/>
            <person name="Ohm R.A."/>
            <person name="Otillar R.P."/>
            <person name="Pangilinan J."/>
            <person name="Peng Y."/>
            <person name="Rokas A."/>
            <person name="Rosa C.A."/>
            <person name="Scheuner C."/>
            <person name="Sibirny A.A."/>
            <person name="Slot J.C."/>
            <person name="Stielow J.B."/>
            <person name="Sun H."/>
            <person name="Kurtzman C.P."/>
            <person name="Blackwell M."/>
            <person name="Grigoriev I.V."/>
            <person name="Jeffries T.W."/>
        </authorList>
    </citation>
    <scope>NUCLEOTIDE SEQUENCE [LARGE SCALE GENOMIC DNA]</scope>
    <source>
        <strain evidence="2">NRRL YB-2248</strain>
    </source>
</reference>
<sequence length="433" mass="50196">HTDDIPINEQAIYDQLTSIRHQLSLIKKDHKTYINSKDINSIYNDVLIKIQSLNKIRNNDDGSSINNNNKVDILIDEIFQLLSLCFVTCGLSNTAPATYASLSTVQRLLEHLNESNIYTHYDLKPIKERLNEINNIILNDFKVDKEINLLKIKLDKAYNEYNYLENKINKLPNSIQIIMNQLISFKNKLIMLITNNNTNDYNLIELNQYLNEIKLNCENLFNSIEINDGEGLLKGLIDDCHNLLNDLQLDSIKIDSTLLPIYNNLQKLKLILENLLVTRRWTLRTTDIFNYQKELNSIDNLRINGYFFNNKSLKGQIFLIYLLRRCYAIIYKLLESSEPVSESLQPLHNQLTTIKNCLLNLKRMGGVSSIRELYPYQLKLNSVDNLRIDGKFMIGDQIPEGQGTLNALLAENFDILHELNLELENQESNNNTE</sequence>
<protein>
    <submittedName>
        <fullName evidence="1">Uncharacterized protein</fullName>
    </submittedName>
</protein>
<gene>
    <name evidence="1" type="ORF">CANARDRAFT_187771</name>
</gene>
<dbReference type="AlphaFoldDB" id="A0A1E4SZP8"/>
<organism evidence="1 2">
    <name type="scientific">[Candida] arabinofermentans NRRL YB-2248</name>
    <dbReference type="NCBI Taxonomy" id="983967"/>
    <lineage>
        <taxon>Eukaryota</taxon>
        <taxon>Fungi</taxon>
        <taxon>Dikarya</taxon>
        <taxon>Ascomycota</taxon>
        <taxon>Saccharomycotina</taxon>
        <taxon>Pichiomycetes</taxon>
        <taxon>Pichiales</taxon>
        <taxon>Pichiaceae</taxon>
        <taxon>Ogataea</taxon>
        <taxon>Ogataea/Candida clade</taxon>
    </lineage>
</organism>
<name>A0A1E4SZP8_9ASCO</name>
<dbReference type="GO" id="GO:0005737">
    <property type="term" value="C:cytoplasm"/>
    <property type="evidence" value="ECO:0007669"/>
    <property type="project" value="TreeGrafter"/>
</dbReference>
<evidence type="ECO:0000313" key="2">
    <source>
        <dbReference type="Proteomes" id="UP000094801"/>
    </source>
</evidence>
<dbReference type="Proteomes" id="UP000094801">
    <property type="component" value="Unassembled WGS sequence"/>
</dbReference>
<evidence type="ECO:0000313" key="1">
    <source>
        <dbReference type="EMBL" id="ODV84995.1"/>
    </source>
</evidence>
<dbReference type="Pfam" id="PF10303">
    <property type="entry name" value="DUF2408"/>
    <property type="match status" value="2"/>
</dbReference>
<feature type="non-terminal residue" evidence="1">
    <location>
        <position position="433"/>
    </location>
</feature>
<dbReference type="STRING" id="983967.A0A1E4SZP8"/>
<keyword evidence="2" id="KW-1185">Reference proteome</keyword>
<dbReference type="OrthoDB" id="2011986at2759"/>
<dbReference type="PANTHER" id="PTHR28086">
    <property type="entry name" value="UPF0662 PROTEIN YPL260W"/>
    <property type="match status" value="1"/>
</dbReference>
<proteinExistence type="predicted"/>
<accession>A0A1E4SZP8</accession>
<dbReference type="EMBL" id="KV453854">
    <property type="protein sequence ID" value="ODV84995.1"/>
    <property type="molecule type" value="Genomic_DNA"/>
</dbReference>
<feature type="non-terminal residue" evidence="1">
    <location>
        <position position="1"/>
    </location>
</feature>
<dbReference type="GO" id="GO:0005634">
    <property type="term" value="C:nucleus"/>
    <property type="evidence" value="ECO:0007669"/>
    <property type="project" value="TreeGrafter"/>
</dbReference>
<dbReference type="PANTHER" id="PTHR28086:SF1">
    <property type="entry name" value="CU(2+) SUPPRESSING AND BLEOMYCIN SENSITIVE PROTEIN 1"/>
    <property type="match status" value="1"/>
</dbReference>
<dbReference type="InterPro" id="IPR018810">
    <property type="entry name" value="UPF0662"/>
</dbReference>